<dbReference type="Proteomes" id="UP001163046">
    <property type="component" value="Unassembled WGS sequence"/>
</dbReference>
<protein>
    <submittedName>
        <fullName evidence="1">Uncharacterized protein</fullName>
    </submittedName>
</protein>
<name>A0A9W9ZNU1_9CNID</name>
<evidence type="ECO:0000313" key="1">
    <source>
        <dbReference type="EMBL" id="KAJ7383364.1"/>
    </source>
</evidence>
<dbReference type="AlphaFoldDB" id="A0A9W9ZNU1"/>
<comment type="caution">
    <text evidence="1">The sequence shown here is derived from an EMBL/GenBank/DDBJ whole genome shotgun (WGS) entry which is preliminary data.</text>
</comment>
<proteinExistence type="predicted"/>
<keyword evidence="2" id="KW-1185">Reference proteome</keyword>
<dbReference type="EMBL" id="MU825900">
    <property type="protein sequence ID" value="KAJ7383364.1"/>
    <property type="molecule type" value="Genomic_DNA"/>
</dbReference>
<gene>
    <name evidence="1" type="ORF">OS493_028442</name>
</gene>
<organism evidence="1 2">
    <name type="scientific">Desmophyllum pertusum</name>
    <dbReference type="NCBI Taxonomy" id="174260"/>
    <lineage>
        <taxon>Eukaryota</taxon>
        <taxon>Metazoa</taxon>
        <taxon>Cnidaria</taxon>
        <taxon>Anthozoa</taxon>
        <taxon>Hexacorallia</taxon>
        <taxon>Scleractinia</taxon>
        <taxon>Caryophylliina</taxon>
        <taxon>Caryophylliidae</taxon>
        <taxon>Desmophyllum</taxon>
    </lineage>
</organism>
<accession>A0A9W9ZNU1</accession>
<reference evidence="1" key="1">
    <citation type="submission" date="2023-01" db="EMBL/GenBank/DDBJ databases">
        <title>Genome assembly of the deep-sea coral Lophelia pertusa.</title>
        <authorList>
            <person name="Herrera S."/>
            <person name="Cordes E."/>
        </authorList>
    </citation>
    <scope>NUCLEOTIDE SEQUENCE</scope>
    <source>
        <strain evidence="1">USNM1676648</strain>
        <tissue evidence="1">Polyp</tissue>
    </source>
</reference>
<sequence length="73" mass="8149">MPLGTFSNSSTKGADGCINCPPGDDNTMEIQGENCQDAEYHNTKCDQETQTELFKLPIDDLHEPMEEKQKESL</sequence>
<evidence type="ECO:0000313" key="2">
    <source>
        <dbReference type="Proteomes" id="UP001163046"/>
    </source>
</evidence>